<comment type="caution">
    <text evidence="8">The sequence shown here is derived from an EMBL/GenBank/DDBJ whole genome shotgun (WGS) entry which is preliminary data.</text>
</comment>
<dbReference type="RefSeq" id="WP_105730764.1">
    <property type="nucleotide sequence ID" value="NZ_PVLR01000048.1"/>
</dbReference>
<feature type="region of interest" description="Disordered" evidence="7">
    <location>
        <begin position="1"/>
        <end position="28"/>
    </location>
</feature>
<keyword evidence="9" id="KW-1185">Reference proteome</keyword>
<accession>A0A2S9KB81</accession>
<organism evidence="8 9">
    <name type="scientific">Malikia spinosa</name>
    <dbReference type="NCBI Taxonomy" id="86180"/>
    <lineage>
        <taxon>Bacteria</taxon>
        <taxon>Pseudomonadati</taxon>
        <taxon>Pseudomonadota</taxon>
        <taxon>Betaproteobacteria</taxon>
        <taxon>Burkholderiales</taxon>
        <taxon>Comamonadaceae</taxon>
        <taxon>Malikia</taxon>
    </lineage>
</organism>
<dbReference type="Proteomes" id="UP000238326">
    <property type="component" value="Unassembled WGS sequence"/>
</dbReference>
<evidence type="ECO:0000313" key="9">
    <source>
        <dbReference type="Proteomes" id="UP000238326"/>
    </source>
</evidence>
<evidence type="ECO:0000256" key="2">
    <source>
        <dbReference type="ARBA" id="ARBA00006896"/>
    </source>
</evidence>
<reference evidence="8 9" key="1">
    <citation type="submission" date="2018-03" db="EMBL/GenBank/DDBJ databases">
        <title>Comparative genomics illustrates the genes involved in a hyperalkaliphilic mechanisms of Serpentinomonas isolated from highly-alkaline calcium-rich serpentinized springs.</title>
        <authorList>
            <person name="Suzuki S."/>
            <person name="Ishii S."/>
            <person name="Walworth N."/>
            <person name="Bird L."/>
            <person name="Kuenen J.G."/>
            <person name="Nealson K.H."/>
        </authorList>
    </citation>
    <scope>NUCLEOTIDE SEQUENCE [LARGE SCALE GENOMIC DNA]</scope>
    <source>
        <strain evidence="8 9">83</strain>
    </source>
</reference>
<protein>
    <recommendedName>
        <fullName evidence="3">CRISPR system Cms protein Csm2</fullName>
    </recommendedName>
    <alternativeName>
        <fullName evidence="6">CRISPR type III A-associated protein Csm2</fullName>
    </alternativeName>
</protein>
<dbReference type="NCBIfam" id="TIGR01870">
    <property type="entry name" value="cas_TM1810_Csm2"/>
    <property type="match status" value="1"/>
</dbReference>
<dbReference type="EMBL" id="PVLR01000048">
    <property type="protein sequence ID" value="PRD67674.1"/>
    <property type="molecule type" value="Genomic_DNA"/>
</dbReference>
<evidence type="ECO:0000256" key="1">
    <source>
        <dbReference type="ARBA" id="ARBA00003640"/>
    </source>
</evidence>
<comment type="function">
    <text evidence="1">This subunit may be involved in monitoring complementarity of crRNA and target RNA.</text>
</comment>
<dbReference type="InterPro" id="IPR010149">
    <property type="entry name" value="CRISPR-assoc_prot_Csm2_III-A"/>
</dbReference>
<gene>
    <name evidence="8" type="primary">csm2</name>
    <name evidence="8" type="ORF">C6P61_15110</name>
</gene>
<evidence type="ECO:0000256" key="3">
    <source>
        <dbReference type="ARBA" id="ARBA00016118"/>
    </source>
</evidence>
<comment type="similarity">
    <text evidence="2">Belongs to the CRISPR-associated Csm2 family.</text>
</comment>
<dbReference type="Pfam" id="PF03750">
    <property type="entry name" value="Csm2_III-A"/>
    <property type="match status" value="1"/>
</dbReference>
<proteinExistence type="inferred from homology"/>
<evidence type="ECO:0000313" key="8">
    <source>
        <dbReference type="EMBL" id="PRD67674.1"/>
    </source>
</evidence>
<evidence type="ECO:0000256" key="6">
    <source>
        <dbReference type="ARBA" id="ARBA00031723"/>
    </source>
</evidence>
<keyword evidence="4" id="KW-0694">RNA-binding</keyword>
<dbReference type="GO" id="GO:0003723">
    <property type="term" value="F:RNA binding"/>
    <property type="evidence" value="ECO:0007669"/>
    <property type="project" value="UniProtKB-KW"/>
</dbReference>
<keyword evidence="5" id="KW-0051">Antiviral defense</keyword>
<dbReference type="GO" id="GO:0051607">
    <property type="term" value="P:defense response to virus"/>
    <property type="evidence" value="ECO:0007669"/>
    <property type="project" value="UniProtKB-KW"/>
</dbReference>
<name>A0A2S9KB81_9BURK</name>
<dbReference type="OrthoDB" id="9803002at2"/>
<evidence type="ECO:0000256" key="5">
    <source>
        <dbReference type="ARBA" id="ARBA00023118"/>
    </source>
</evidence>
<evidence type="ECO:0000256" key="4">
    <source>
        <dbReference type="ARBA" id="ARBA00022884"/>
    </source>
</evidence>
<dbReference type="AlphaFoldDB" id="A0A2S9KB81"/>
<evidence type="ECO:0000256" key="7">
    <source>
        <dbReference type="SAM" id="MobiDB-lite"/>
    </source>
</evidence>
<sequence length="164" mass="18176">MATSYGGAYQARNPSPRAGGYGNDRATAPSPTLNVSDIRLAAPIPAELFGDIAKDKAAVIAEAGAGRKNKSTQLRKFYDELVMWHEKVHHERTPQTKADKYAEIAPFIKMMKAKVAYARGRDHVDECFEQLFAHLVSQIDGVGSLKHAKLFMEAFMGFYKAQEK</sequence>